<protein>
    <submittedName>
        <fullName evidence="1">Uncharacterized protein</fullName>
    </submittedName>
</protein>
<gene>
    <name evidence="1" type="ORF">RFI_04968</name>
</gene>
<evidence type="ECO:0000313" key="2">
    <source>
        <dbReference type="Proteomes" id="UP000023152"/>
    </source>
</evidence>
<evidence type="ECO:0000313" key="1">
    <source>
        <dbReference type="EMBL" id="ETO32149.1"/>
    </source>
</evidence>
<dbReference type="EMBL" id="ASPP01004444">
    <property type="protein sequence ID" value="ETO32149.1"/>
    <property type="molecule type" value="Genomic_DNA"/>
</dbReference>
<accession>X6P251</accession>
<keyword evidence="2" id="KW-1185">Reference proteome</keyword>
<proteinExistence type="predicted"/>
<organism evidence="1 2">
    <name type="scientific">Reticulomyxa filosa</name>
    <dbReference type="NCBI Taxonomy" id="46433"/>
    <lineage>
        <taxon>Eukaryota</taxon>
        <taxon>Sar</taxon>
        <taxon>Rhizaria</taxon>
        <taxon>Retaria</taxon>
        <taxon>Foraminifera</taxon>
        <taxon>Monothalamids</taxon>
        <taxon>Reticulomyxidae</taxon>
        <taxon>Reticulomyxa</taxon>
    </lineage>
</organism>
<sequence length="121" mass="13890">MSSKWASATALIKRHGNVFLFLLLDIKNKFAVDIMKRTWSTMIKSGGVLSAIMISLAKMKVMQIWNFCKNKVTNEITQNTICKICLFKLKSILNVLQMKTKISIAIPTFKSELRKRCFVEE</sequence>
<dbReference type="Proteomes" id="UP000023152">
    <property type="component" value="Unassembled WGS sequence"/>
</dbReference>
<reference evidence="1 2" key="1">
    <citation type="journal article" date="2013" name="Curr. Biol.">
        <title>The Genome of the Foraminiferan Reticulomyxa filosa.</title>
        <authorList>
            <person name="Glockner G."/>
            <person name="Hulsmann N."/>
            <person name="Schleicher M."/>
            <person name="Noegel A.A."/>
            <person name="Eichinger L."/>
            <person name="Gallinger C."/>
            <person name="Pawlowski J."/>
            <person name="Sierra R."/>
            <person name="Euteneuer U."/>
            <person name="Pillet L."/>
            <person name="Moustafa A."/>
            <person name="Platzer M."/>
            <person name="Groth M."/>
            <person name="Szafranski K."/>
            <person name="Schliwa M."/>
        </authorList>
    </citation>
    <scope>NUCLEOTIDE SEQUENCE [LARGE SCALE GENOMIC DNA]</scope>
</reference>
<name>X6P251_RETFI</name>
<comment type="caution">
    <text evidence="1">The sequence shown here is derived from an EMBL/GenBank/DDBJ whole genome shotgun (WGS) entry which is preliminary data.</text>
</comment>
<dbReference type="AlphaFoldDB" id="X6P251"/>